<evidence type="ECO:0000259" key="3">
    <source>
        <dbReference type="PROSITE" id="PS51898"/>
    </source>
</evidence>
<keyword evidence="5" id="KW-1185">Reference proteome</keyword>
<dbReference type="EMBL" id="BOMN01000118">
    <property type="protein sequence ID" value="GIE25284.1"/>
    <property type="molecule type" value="Genomic_DNA"/>
</dbReference>
<protein>
    <recommendedName>
        <fullName evidence="3">Tyr recombinase domain-containing protein</fullName>
    </recommendedName>
</protein>
<dbReference type="PROSITE" id="PS51898">
    <property type="entry name" value="TYR_RECOMBINASE"/>
    <property type="match status" value="1"/>
</dbReference>
<evidence type="ECO:0000313" key="5">
    <source>
        <dbReference type="Proteomes" id="UP000603200"/>
    </source>
</evidence>
<evidence type="ECO:0000256" key="2">
    <source>
        <dbReference type="SAM" id="MobiDB-lite"/>
    </source>
</evidence>
<dbReference type="SUPFAM" id="SSF56349">
    <property type="entry name" value="DNA breaking-rejoining enzymes"/>
    <property type="match status" value="1"/>
</dbReference>
<name>A0ABQ4A3G5_9ACTN</name>
<reference evidence="4 5" key="1">
    <citation type="submission" date="2021-01" db="EMBL/GenBank/DDBJ databases">
        <title>Whole genome shotgun sequence of Actinoplanes humidus NBRC 14915.</title>
        <authorList>
            <person name="Komaki H."/>
            <person name="Tamura T."/>
        </authorList>
    </citation>
    <scope>NUCLEOTIDE SEQUENCE [LARGE SCALE GENOMIC DNA]</scope>
    <source>
        <strain evidence="4 5">NBRC 14915</strain>
    </source>
</reference>
<dbReference type="Pfam" id="PF00589">
    <property type="entry name" value="Phage_integrase"/>
    <property type="match status" value="1"/>
</dbReference>
<sequence>MAMIEQQRIANGHLVTAGPPKIAASRRLIALDRHTVRLLRDHRSGQRAEQRAAGSSWQDSGYVFCSSPRTGAPLHPDFLTRRFHHLVGESGLPPVRLHDLRHGAASLAHCAGVDLKTVQTQLGHSSIVLTADTCTSVLTDLLAYAAEATARLVRTAAARNPGHRHHQNSTSTKSAEPSKINLAERLAAR</sequence>
<dbReference type="InterPro" id="IPR013762">
    <property type="entry name" value="Integrase-like_cat_sf"/>
</dbReference>
<dbReference type="InterPro" id="IPR011010">
    <property type="entry name" value="DNA_brk_join_enz"/>
</dbReference>
<accession>A0ABQ4A3G5</accession>
<organism evidence="4 5">
    <name type="scientific">Winogradskya humida</name>
    <dbReference type="NCBI Taxonomy" id="113566"/>
    <lineage>
        <taxon>Bacteria</taxon>
        <taxon>Bacillati</taxon>
        <taxon>Actinomycetota</taxon>
        <taxon>Actinomycetes</taxon>
        <taxon>Micromonosporales</taxon>
        <taxon>Micromonosporaceae</taxon>
        <taxon>Winogradskya</taxon>
    </lineage>
</organism>
<dbReference type="Gene3D" id="1.10.443.10">
    <property type="entry name" value="Intergrase catalytic core"/>
    <property type="match status" value="1"/>
</dbReference>
<gene>
    <name evidence="4" type="ORF">Ahu01nite_083860</name>
</gene>
<feature type="region of interest" description="Disordered" evidence="2">
    <location>
        <begin position="158"/>
        <end position="181"/>
    </location>
</feature>
<dbReference type="Proteomes" id="UP000603200">
    <property type="component" value="Unassembled WGS sequence"/>
</dbReference>
<feature type="domain" description="Tyr recombinase" evidence="3">
    <location>
        <begin position="1"/>
        <end position="147"/>
    </location>
</feature>
<comment type="caution">
    <text evidence="4">The sequence shown here is derived from an EMBL/GenBank/DDBJ whole genome shotgun (WGS) entry which is preliminary data.</text>
</comment>
<evidence type="ECO:0000313" key="4">
    <source>
        <dbReference type="EMBL" id="GIE25284.1"/>
    </source>
</evidence>
<evidence type="ECO:0000256" key="1">
    <source>
        <dbReference type="ARBA" id="ARBA00023172"/>
    </source>
</evidence>
<proteinExistence type="predicted"/>
<dbReference type="InterPro" id="IPR002104">
    <property type="entry name" value="Integrase_catalytic"/>
</dbReference>
<keyword evidence="1" id="KW-0233">DNA recombination</keyword>